<dbReference type="GO" id="GO:0005737">
    <property type="term" value="C:cytoplasm"/>
    <property type="evidence" value="ECO:0007669"/>
    <property type="project" value="UniProtKB-SubCell"/>
</dbReference>
<feature type="binding site" evidence="7">
    <location>
        <begin position="32"/>
        <end position="39"/>
    </location>
    <ligand>
        <name>ATP</name>
        <dbReference type="ChEBI" id="CHEBI:30616"/>
    </ligand>
</feature>
<name>A6TRT3_ALKMQ</name>
<dbReference type="GO" id="GO:0007062">
    <property type="term" value="P:sister chromatid cohesion"/>
    <property type="evidence" value="ECO:0007669"/>
    <property type="project" value="InterPro"/>
</dbReference>
<dbReference type="InterPro" id="IPR010935">
    <property type="entry name" value="SMC_hinge"/>
</dbReference>
<reference evidence="10" key="1">
    <citation type="journal article" date="2016" name="Genome Announc.">
        <title>Complete genome sequence of Alkaliphilus metalliredigens strain QYMF, an alkaliphilic and metal-reducing bacterium isolated from borax-contaminated leachate ponds.</title>
        <authorList>
            <person name="Hwang C."/>
            <person name="Copeland A."/>
            <person name="Lucas S."/>
            <person name="Lapidus A."/>
            <person name="Barry K."/>
            <person name="Detter J.C."/>
            <person name="Glavina Del Rio T."/>
            <person name="Hammon N."/>
            <person name="Israni S."/>
            <person name="Dalin E."/>
            <person name="Tice H."/>
            <person name="Pitluck S."/>
            <person name="Chertkov O."/>
            <person name="Brettin T."/>
            <person name="Bruce D."/>
            <person name="Han C."/>
            <person name="Schmutz J."/>
            <person name="Larimer F."/>
            <person name="Land M.L."/>
            <person name="Hauser L."/>
            <person name="Kyrpides N."/>
            <person name="Mikhailova N."/>
            <person name="Ye Q."/>
            <person name="Zhou J."/>
            <person name="Richardson P."/>
            <person name="Fields M.W."/>
        </authorList>
    </citation>
    <scope>NUCLEOTIDE SEQUENCE [LARGE SCALE GENOMIC DNA]</scope>
    <source>
        <strain evidence="10">QYMF</strain>
    </source>
</reference>
<feature type="coiled-coil region" evidence="7">
    <location>
        <begin position="979"/>
        <end position="1037"/>
    </location>
</feature>
<dbReference type="NCBIfam" id="TIGR02168">
    <property type="entry name" value="SMC_prok_B"/>
    <property type="match status" value="1"/>
</dbReference>
<dbReference type="FunFam" id="3.40.50.300:FF:000901">
    <property type="entry name" value="Chromosome partition protein Smc"/>
    <property type="match status" value="1"/>
</dbReference>
<evidence type="ECO:0000313" key="9">
    <source>
        <dbReference type="EMBL" id="ABR48901.1"/>
    </source>
</evidence>
<dbReference type="InterPro" id="IPR027417">
    <property type="entry name" value="P-loop_NTPase"/>
</dbReference>
<dbReference type="GO" id="GO:0030261">
    <property type="term" value="P:chromosome condensation"/>
    <property type="evidence" value="ECO:0007669"/>
    <property type="project" value="InterPro"/>
</dbReference>
<comment type="function">
    <text evidence="7">Required for chromosome condensation and partitioning.</text>
</comment>
<evidence type="ECO:0000256" key="6">
    <source>
        <dbReference type="ARBA" id="ARBA00023125"/>
    </source>
</evidence>
<evidence type="ECO:0000256" key="5">
    <source>
        <dbReference type="ARBA" id="ARBA00023054"/>
    </source>
</evidence>
<dbReference type="Pfam" id="PF02463">
    <property type="entry name" value="SMC_N"/>
    <property type="match status" value="2"/>
</dbReference>
<dbReference type="Gene3D" id="1.20.1060.20">
    <property type="match status" value="1"/>
</dbReference>
<proteinExistence type="inferred from homology"/>
<dbReference type="eggNOG" id="COG1196">
    <property type="taxonomic scope" value="Bacteria"/>
</dbReference>
<feature type="coiled-coil region" evidence="7">
    <location>
        <begin position="167"/>
        <end position="296"/>
    </location>
</feature>
<evidence type="ECO:0000256" key="4">
    <source>
        <dbReference type="ARBA" id="ARBA00022840"/>
    </source>
</evidence>
<dbReference type="GO" id="GO:0005694">
    <property type="term" value="C:chromosome"/>
    <property type="evidence" value="ECO:0007669"/>
    <property type="project" value="InterPro"/>
</dbReference>
<evidence type="ECO:0000256" key="3">
    <source>
        <dbReference type="ARBA" id="ARBA00022741"/>
    </source>
</evidence>
<dbReference type="HOGENOM" id="CLU_001042_2_2_9"/>
<dbReference type="Pfam" id="PF06470">
    <property type="entry name" value="SMC_hinge"/>
    <property type="match status" value="1"/>
</dbReference>
<keyword evidence="2 7" id="KW-0963">Cytoplasm</keyword>
<evidence type="ECO:0000313" key="10">
    <source>
        <dbReference type="Proteomes" id="UP000001572"/>
    </source>
</evidence>
<protein>
    <recommendedName>
        <fullName evidence="7">Chromosome partition protein Smc</fullName>
    </recommendedName>
</protein>
<dbReference type="Gene3D" id="3.30.70.1620">
    <property type="match status" value="1"/>
</dbReference>
<dbReference type="HAMAP" id="MF_01894">
    <property type="entry name" value="Smc_prok"/>
    <property type="match status" value="1"/>
</dbReference>
<keyword evidence="6 7" id="KW-0238">DNA-binding</keyword>
<organism evidence="9 10">
    <name type="scientific">Alkaliphilus metalliredigens (strain QYMF)</name>
    <dbReference type="NCBI Taxonomy" id="293826"/>
    <lineage>
        <taxon>Bacteria</taxon>
        <taxon>Bacillati</taxon>
        <taxon>Bacillota</taxon>
        <taxon>Clostridia</taxon>
        <taxon>Peptostreptococcales</taxon>
        <taxon>Natronincolaceae</taxon>
        <taxon>Alkaliphilus</taxon>
    </lineage>
</organism>
<dbReference type="PANTHER" id="PTHR43977">
    <property type="entry name" value="STRUCTURAL MAINTENANCE OF CHROMOSOMES PROTEIN 3"/>
    <property type="match status" value="1"/>
</dbReference>
<dbReference type="Proteomes" id="UP000001572">
    <property type="component" value="Chromosome"/>
</dbReference>
<dbReference type="InterPro" id="IPR003395">
    <property type="entry name" value="RecF/RecN/SMC_N"/>
</dbReference>
<dbReference type="RefSeq" id="WP_012063873.1">
    <property type="nucleotide sequence ID" value="NC_009633.1"/>
</dbReference>
<dbReference type="AlphaFoldDB" id="A6TRT3"/>
<dbReference type="GO" id="GO:0003677">
    <property type="term" value="F:DNA binding"/>
    <property type="evidence" value="ECO:0007669"/>
    <property type="project" value="UniProtKB-UniRule"/>
</dbReference>
<accession>A6TRT3</accession>
<evidence type="ECO:0000256" key="2">
    <source>
        <dbReference type="ARBA" id="ARBA00022490"/>
    </source>
</evidence>
<feature type="coiled-coil region" evidence="7">
    <location>
        <begin position="455"/>
        <end position="485"/>
    </location>
</feature>
<dbReference type="FunFam" id="3.40.50.300:FF:000984">
    <property type="entry name" value="Chromosome partition protein Smc"/>
    <property type="match status" value="1"/>
</dbReference>
<comment type="domain">
    <text evidence="7">Contains large globular domains required for ATP hydrolysis at each terminus and a third globular domain forming a flexible hinge near the middle of the molecule. These domains are separated by coiled-coil structures.</text>
</comment>
<comment type="similarity">
    <text evidence="7">Belongs to the SMC family.</text>
</comment>
<evidence type="ECO:0000256" key="1">
    <source>
        <dbReference type="ARBA" id="ARBA00004496"/>
    </source>
</evidence>
<dbReference type="InterPro" id="IPR024704">
    <property type="entry name" value="SMC"/>
</dbReference>
<keyword evidence="10" id="KW-1185">Reference proteome</keyword>
<dbReference type="KEGG" id="amt:Amet_2750"/>
<keyword evidence="4 7" id="KW-0067">ATP-binding</keyword>
<dbReference type="SUPFAM" id="SSF75553">
    <property type="entry name" value="Smc hinge domain"/>
    <property type="match status" value="1"/>
</dbReference>
<dbReference type="GO" id="GO:0016887">
    <property type="term" value="F:ATP hydrolysis activity"/>
    <property type="evidence" value="ECO:0007669"/>
    <property type="project" value="InterPro"/>
</dbReference>
<gene>
    <name evidence="7" type="primary">smc</name>
    <name evidence="9" type="ordered locus">Amet_2750</name>
</gene>
<dbReference type="STRING" id="293826.Amet_2750"/>
<dbReference type="EMBL" id="CP000724">
    <property type="protein sequence ID" value="ABR48901.1"/>
    <property type="molecule type" value="Genomic_DNA"/>
</dbReference>
<dbReference type="SUPFAM" id="SSF52540">
    <property type="entry name" value="P-loop containing nucleoside triphosphate hydrolases"/>
    <property type="match status" value="1"/>
</dbReference>
<sequence length="1194" mass="137451">MYLKRLEIQGFKSFANKIEMNFEQGFTAVVGPNGSGKSNISDSIRWVLGEQSAKSLRGSKMEDIIFAGTAKRKALGMAEVSLTLDNSTKMFPLDYNEITITRRVYRSGESEYFLNKSSCRLKDIREMLMDTGIGKDGYSIIGQGRIDEILSSKSEDKRQVFEEAVGIVKYKTRKEESEKKLQNTTENLDRVKDILSELEKQLNPLKKQSERAESYKRFKEVLLRLEVNLFIREIDKIDGELKHIQEQIEVLNHSHIEQKKEKEQFQRQLQNMKNHIEEQEQEIQVCQNQHHHIENQIEKKGGHVNLIHEKILNNNENIKRLDFEMAKINEDKIQLSIQLEERLKKFDEICIQIDEVKNDLEKKSDLLKGLMNQSELEEKNIEDSKSMIIDMLNQISEKKSELNSLKTLKKTIDDRKVQVQQTGQAHQENAIENQNMIVTLKEKKTSVSEKIRFINKNIIEKHELLENTLRKSKQLSIEVEAAKNSINYKTSRKNILMEMEREHEGFHKSVKNALGICKKHSELDQGIYGVVADLLQVPKGYEIAIEVALGSAIQNIVSRNEYDAKKLIEYMKKYNLGRVTILPLTAIKQRNITLEENRIIQQHEDVKVAYDLVDCANEFKTIFSNLLSRVLIVENMDKGIKVAQNLNHRLRVVTIEGDVLNIGGSLTGGSNSNKGTSILSRKRELDDLNELIKKETEVYKQKESQLNSLEGHIQAIQEEISNVKEEQQQYKIEEATLSNQLDQSIKEEQQIKNLISQVSRELKQLIETANETDVKSNMIQSEIQCLEMKIENIQEKLNQMQELMHGEKQKVEAISSEITERKVKYASIEEQKKSVLQEIETVQDVIRVSEEGLVEKDKEVKGSREKFADFEKELKQGKLSLQELNKELKETENRLSITRKEKIDLLQHASQQQEALENIERVISELLDSIHKLDVKRTRLEMQQQSVYNKLWDDYELTYNKAIEIKEETGDLTGSVKEIKDLKEKIKALGTINADATEEYIKVKERHDFLNQQQMDLDQAQQSLMKIISDMEQTMKQLFVTQFKHIKKNFNEVFIRLFGGGRADLILEDPDNPLSCGIEIVAQPPGKKLQNLSLLSGGERALTAISLLFAILLVKPSPFCILDEIEAALDDANVHRFAHFLKDLSVDTQFIVVTHRKGTMENADELYGVTMESEGVSQLVSVKLTEDKNNTIAS</sequence>
<feature type="domain" description="SMC hinge" evidence="8">
    <location>
        <begin position="525"/>
        <end position="643"/>
    </location>
</feature>
<evidence type="ECO:0000256" key="7">
    <source>
        <dbReference type="HAMAP-Rule" id="MF_01894"/>
    </source>
</evidence>
<dbReference type="PIRSF" id="PIRSF005719">
    <property type="entry name" value="SMC"/>
    <property type="match status" value="1"/>
</dbReference>
<evidence type="ECO:0000259" key="8">
    <source>
        <dbReference type="SMART" id="SM00968"/>
    </source>
</evidence>
<comment type="subunit">
    <text evidence="7">Homodimer.</text>
</comment>
<comment type="subcellular location">
    <subcellularLocation>
        <location evidence="1 7">Cytoplasm</location>
    </subcellularLocation>
</comment>
<feature type="coiled-coil region" evidence="7">
    <location>
        <begin position="685"/>
        <end position="936"/>
    </location>
</feature>
<dbReference type="GO" id="GO:0005524">
    <property type="term" value="F:ATP binding"/>
    <property type="evidence" value="ECO:0007669"/>
    <property type="project" value="UniProtKB-UniRule"/>
</dbReference>
<dbReference type="SMART" id="SM00968">
    <property type="entry name" value="SMC_hinge"/>
    <property type="match status" value="1"/>
</dbReference>
<dbReference type="CDD" id="cd03278">
    <property type="entry name" value="ABC_SMC_barmotin"/>
    <property type="match status" value="2"/>
</dbReference>
<dbReference type="GO" id="GO:0006260">
    <property type="term" value="P:DNA replication"/>
    <property type="evidence" value="ECO:0007669"/>
    <property type="project" value="UniProtKB-UniRule"/>
</dbReference>
<dbReference type="InterPro" id="IPR036277">
    <property type="entry name" value="SMC_hinge_sf"/>
</dbReference>
<dbReference type="Gene3D" id="3.40.50.300">
    <property type="entry name" value="P-loop containing nucleotide triphosphate hydrolases"/>
    <property type="match status" value="2"/>
</dbReference>
<dbReference type="InterPro" id="IPR011890">
    <property type="entry name" value="SMC_prok"/>
</dbReference>
<dbReference type="OrthoDB" id="9808768at2"/>
<keyword evidence="5 7" id="KW-0175">Coiled coil</keyword>
<keyword evidence="3 7" id="KW-0547">Nucleotide-binding</keyword>
<dbReference type="GO" id="GO:0007059">
    <property type="term" value="P:chromosome segregation"/>
    <property type="evidence" value="ECO:0007669"/>
    <property type="project" value="UniProtKB-UniRule"/>
</dbReference>